<organism evidence="1 2">
    <name type="scientific">Oryza sativa subsp. japonica</name>
    <name type="common">Rice</name>
    <dbReference type="NCBI Taxonomy" id="39947"/>
    <lineage>
        <taxon>Eukaryota</taxon>
        <taxon>Viridiplantae</taxon>
        <taxon>Streptophyta</taxon>
        <taxon>Embryophyta</taxon>
        <taxon>Tracheophyta</taxon>
        <taxon>Spermatophyta</taxon>
        <taxon>Magnoliopsida</taxon>
        <taxon>Liliopsida</taxon>
        <taxon>Poales</taxon>
        <taxon>Poaceae</taxon>
        <taxon>BOP clade</taxon>
        <taxon>Oryzoideae</taxon>
        <taxon>Oryzeae</taxon>
        <taxon>Oryzinae</taxon>
        <taxon>Oryza</taxon>
        <taxon>Oryza sativa</taxon>
    </lineage>
</organism>
<gene>
    <name evidence="1" type="primary">OSJNBa0014G15.13</name>
</gene>
<evidence type="ECO:0000313" key="2">
    <source>
        <dbReference type="Proteomes" id="UP000000763"/>
    </source>
</evidence>
<dbReference type="EMBL" id="AC090882">
    <property type="protein sequence ID" value="AAL58217.1"/>
    <property type="molecule type" value="Genomic_DNA"/>
</dbReference>
<accession>Q8W334</accession>
<dbReference type="AlphaFoldDB" id="Q8W334"/>
<reference evidence="2" key="2">
    <citation type="journal article" date="2008" name="Nucleic Acids Res.">
        <title>The rice annotation project database (RAP-DB): 2008 update.</title>
        <authorList>
            <consortium name="The rice annotation project (RAP)"/>
        </authorList>
    </citation>
    <scope>GENOME REANNOTATION</scope>
    <source>
        <strain evidence="2">cv. Nipponbare</strain>
    </source>
</reference>
<proteinExistence type="predicted"/>
<reference evidence="2" key="1">
    <citation type="journal article" date="2005" name="Nature">
        <title>The map-based sequence of the rice genome.</title>
        <authorList>
            <consortium name="International rice genome sequencing project (IRGSP)"/>
            <person name="Matsumoto T."/>
            <person name="Wu J."/>
            <person name="Kanamori H."/>
            <person name="Katayose Y."/>
            <person name="Fujisawa M."/>
            <person name="Namiki N."/>
            <person name="Mizuno H."/>
            <person name="Yamamoto K."/>
            <person name="Antonio B.A."/>
            <person name="Baba T."/>
            <person name="Sakata K."/>
            <person name="Nagamura Y."/>
            <person name="Aoki H."/>
            <person name="Arikawa K."/>
            <person name="Arita K."/>
            <person name="Bito T."/>
            <person name="Chiden Y."/>
            <person name="Fujitsuka N."/>
            <person name="Fukunaka R."/>
            <person name="Hamada M."/>
            <person name="Harada C."/>
            <person name="Hayashi A."/>
            <person name="Hijishita S."/>
            <person name="Honda M."/>
            <person name="Hosokawa S."/>
            <person name="Ichikawa Y."/>
            <person name="Idonuma A."/>
            <person name="Iijima M."/>
            <person name="Ikeda M."/>
            <person name="Ikeno M."/>
            <person name="Ito K."/>
            <person name="Ito S."/>
            <person name="Ito T."/>
            <person name="Ito Y."/>
            <person name="Ito Y."/>
            <person name="Iwabuchi A."/>
            <person name="Kamiya K."/>
            <person name="Karasawa W."/>
            <person name="Kurita K."/>
            <person name="Katagiri S."/>
            <person name="Kikuta A."/>
            <person name="Kobayashi H."/>
            <person name="Kobayashi N."/>
            <person name="Machita K."/>
            <person name="Maehara T."/>
            <person name="Masukawa M."/>
            <person name="Mizubayashi T."/>
            <person name="Mukai Y."/>
            <person name="Nagasaki H."/>
            <person name="Nagata Y."/>
            <person name="Naito S."/>
            <person name="Nakashima M."/>
            <person name="Nakama Y."/>
            <person name="Nakamichi Y."/>
            <person name="Nakamura M."/>
            <person name="Meguro A."/>
            <person name="Negishi M."/>
            <person name="Ohta I."/>
            <person name="Ohta T."/>
            <person name="Okamoto M."/>
            <person name="Ono N."/>
            <person name="Saji S."/>
            <person name="Sakaguchi M."/>
            <person name="Sakai K."/>
            <person name="Shibata M."/>
            <person name="Shimokawa T."/>
            <person name="Song J."/>
            <person name="Takazaki Y."/>
            <person name="Terasawa K."/>
            <person name="Tsugane M."/>
            <person name="Tsuji K."/>
            <person name="Ueda S."/>
            <person name="Waki K."/>
            <person name="Yamagata H."/>
            <person name="Yamamoto M."/>
            <person name="Yamamoto S."/>
            <person name="Yamane H."/>
            <person name="Yoshiki S."/>
            <person name="Yoshihara R."/>
            <person name="Yukawa K."/>
            <person name="Zhong H."/>
            <person name="Yano M."/>
            <person name="Yuan Q."/>
            <person name="Ouyang S."/>
            <person name="Liu J."/>
            <person name="Jones K.M."/>
            <person name="Gansberger K."/>
            <person name="Moffat K."/>
            <person name="Hill J."/>
            <person name="Bera J."/>
            <person name="Fadrosh D."/>
            <person name="Jin S."/>
            <person name="Johri S."/>
            <person name="Kim M."/>
            <person name="Overton L."/>
            <person name="Reardon M."/>
            <person name="Tsitrin T."/>
            <person name="Vuong H."/>
            <person name="Weaver B."/>
            <person name="Ciecko A."/>
            <person name="Tallon L."/>
            <person name="Jackson J."/>
            <person name="Pai G."/>
            <person name="Aken S.V."/>
            <person name="Utterback T."/>
            <person name="Reidmuller S."/>
            <person name="Feldblyum T."/>
            <person name="Hsiao J."/>
            <person name="Zismann V."/>
            <person name="Iobst S."/>
            <person name="de Vazeille A.R."/>
            <person name="Buell C.R."/>
            <person name="Ying K."/>
            <person name="Li Y."/>
            <person name="Lu T."/>
            <person name="Huang Y."/>
            <person name="Zhao Q."/>
            <person name="Feng Q."/>
            <person name="Zhang L."/>
            <person name="Zhu J."/>
            <person name="Weng Q."/>
            <person name="Mu J."/>
            <person name="Lu Y."/>
            <person name="Fan D."/>
            <person name="Liu Y."/>
            <person name="Guan J."/>
            <person name="Zhang Y."/>
            <person name="Yu S."/>
            <person name="Liu X."/>
            <person name="Zhang Y."/>
            <person name="Hong G."/>
            <person name="Han B."/>
            <person name="Choisne N."/>
            <person name="Demange N."/>
            <person name="Orjeda G."/>
            <person name="Samain S."/>
            <person name="Cattolico L."/>
            <person name="Pelletier E."/>
            <person name="Couloux A."/>
            <person name="Segurens B."/>
            <person name="Wincker P."/>
            <person name="D'Hont A."/>
            <person name="Scarpelli C."/>
            <person name="Weissenbach J."/>
            <person name="Salanoubat M."/>
            <person name="Quetier F."/>
            <person name="Yu Y."/>
            <person name="Kim H.R."/>
            <person name="Rambo T."/>
            <person name="Currie J."/>
            <person name="Collura K."/>
            <person name="Luo M."/>
            <person name="Yang T."/>
            <person name="Ammiraju J.S.S."/>
            <person name="Engler F."/>
            <person name="Soderlund C."/>
            <person name="Wing R.A."/>
            <person name="Palmer L.E."/>
            <person name="de la Bastide M."/>
            <person name="Spiegel L."/>
            <person name="Nascimento L."/>
            <person name="Zutavern T."/>
            <person name="O'Shaughnessy A."/>
            <person name="Dike S."/>
            <person name="Dedhia N."/>
            <person name="Preston R."/>
            <person name="Balija V."/>
            <person name="McCombie W.R."/>
            <person name="Chow T."/>
            <person name="Chen H."/>
            <person name="Chung M."/>
            <person name="Chen C."/>
            <person name="Shaw J."/>
            <person name="Wu H."/>
            <person name="Hsiao K."/>
            <person name="Chao Y."/>
            <person name="Chu M."/>
            <person name="Cheng C."/>
            <person name="Hour A."/>
            <person name="Lee P."/>
            <person name="Lin S."/>
            <person name="Lin Y."/>
            <person name="Liou J."/>
            <person name="Liu S."/>
            <person name="Hsing Y."/>
            <person name="Raghuvanshi S."/>
            <person name="Mohanty A."/>
            <person name="Bharti A.K."/>
            <person name="Gaur A."/>
            <person name="Gupta V."/>
            <person name="Kumar D."/>
            <person name="Ravi V."/>
            <person name="Vij S."/>
            <person name="Kapur A."/>
            <person name="Khurana P."/>
            <person name="Khurana P."/>
            <person name="Khurana J.P."/>
            <person name="Tyagi A.K."/>
            <person name="Gaikwad K."/>
            <person name="Singh A."/>
            <person name="Dalal V."/>
            <person name="Srivastava S."/>
            <person name="Dixit A."/>
            <person name="Pal A.K."/>
            <person name="Ghazi I.A."/>
            <person name="Yadav M."/>
            <person name="Pandit A."/>
            <person name="Bhargava A."/>
            <person name="Sureshbabu K."/>
            <person name="Batra K."/>
            <person name="Sharma T.R."/>
            <person name="Mohapatra T."/>
            <person name="Singh N.K."/>
            <person name="Messing J."/>
            <person name="Nelson A.B."/>
            <person name="Fuks G."/>
            <person name="Kavchok S."/>
            <person name="Keizer G."/>
            <person name="Linton E."/>
            <person name="Llaca V."/>
            <person name="Song R."/>
            <person name="Tanyolac B."/>
            <person name="Young S."/>
            <person name="Ho-Il K."/>
            <person name="Hahn J.H."/>
            <person name="Sangsakoo G."/>
            <person name="Vanavichit A."/>
            <person name="de Mattos Luiz.A.T."/>
            <person name="Zimmer P.D."/>
            <person name="Malone G."/>
            <person name="Dellagostin O."/>
            <person name="de Oliveira A.C."/>
            <person name="Bevan M."/>
            <person name="Bancroft I."/>
            <person name="Minx P."/>
            <person name="Cordum H."/>
            <person name="Wilson R."/>
            <person name="Cheng Z."/>
            <person name="Jin W."/>
            <person name="Jiang J."/>
            <person name="Leong S.A."/>
            <person name="Iwama H."/>
            <person name="Gojobori T."/>
            <person name="Itoh T."/>
            <person name="Niimura Y."/>
            <person name="Fujii Y."/>
            <person name="Habara T."/>
            <person name="Sakai H."/>
            <person name="Sato Y."/>
            <person name="Wilson G."/>
            <person name="Kumar K."/>
            <person name="McCouch S."/>
            <person name="Juretic N."/>
            <person name="Hoen D."/>
            <person name="Wright S."/>
            <person name="Bruskiewich R."/>
            <person name="Bureau T."/>
            <person name="Miyao A."/>
            <person name="Hirochika H."/>
            <person name="Nishikawa T."/>
            <person name="Kadowaki K."/>
            <person name="Sugiura M."/>
            <person name="Burr B."/>
            <person name="Sasaki T."/>
        </authorList>
    </citation>
    <scope>NUCLEOTIDE SEQUENCE [LARGE SCALE GENOMIC DNA]</scope>
    <source>
        <strain evidence="2">cv. Nipponbare</strain>
    </source>
</reference>
<sequence length="69" mass="7817">MDSGPEMHWLLLHQSLFDFEEAGDNPNFNEEPTKGDGGWEGEVTSTIDAFQPAGEVGQQYRRWHGSRSH</sequence>
<name>Q8W334_ORYSJ</name>
<protein>
    <submittedName>
        <fullName evidence="1">Uncharacterized protein</fullName>
    </submittedName>
</protein>
<dbReference type="Proteomes" id="UP000000763">
    <property type="component" value="Chromosome 3"/>
</dbReference>
<evidence type="ECO:0000313" key="1">
    <source>
        <dbReference type="EMBL" id="AAL58217.1"/>
    </source>
</evidence>